<proteinExistence type="predicted"/>
<dbReference type="EMBL" id="HACA01022311">
    <property type="protein sequence ID" value="CDW39672.1"/>
    <property type="molecule type" value="Transcribed_RNA"/>
</dbReference>
<sequence length="76" mass="8785">MDFTFTKPLCDENMAEYPSFDNSLGMNCPFSGFVPFTRLNKLNSTSKVVILLWSWEEKASDEYSPNIALHWNIFVV</sequence>
<protein>
    <submittedName>
        <fullName evidence="1">Uncharacterized protein</fullName>
    </submittedName>
</protein>
<name>A0A0K2UP53_LEPSM</name>
<organism evidence="1">
    <name type="scientific">Lepeophtheirus salmonis</name>
    <name type="common">Salmon louse</name>
    <name type="synonym">Caligus salmonis</name>
    <dbReference type="NCBI Taxonomy" id="72036"/>
    <lineage>
        <taxon>Eukaryota</taxon>
        <taxon>Metazoa</taxon>
        <taxon>Ecdysozoa</taxon>
        <taxon>Arthropoda</taxon>
        <taxon>Crustacea</taxon>
        <taxon>Multicrustacea</taxon>
        <taxon>Hexanauplia</taxon>
        <taxon>Copepoda</taxon>
        <taxon>Siphonostomatoida</taxon>
        <taxon>Caligidae</taxon>
        <taxon>Lepeophtheirus</taxon>
    </lineage>
</organism>
<accession>A0A0K2UP53</accession>
<reference evidence="1" key="1">
    <citation type="submission" date="2014-05" db="EMBL/GenBank/DDBJ databases">
        <authorList>
            <person name="Chronopoulou M."/>
        </authorList>
    </citation>
    <scope>NUCLEOTIDE SEQUENCE</scope>
    <source>
        <tissue evidence="1">Whole organism</tissue>
    </source>
</reference>
<evidence type="ECO:0000313" key="1">
    <source>
        <dbReference type="EMBL" id="CDW39672.1"/>
    </source>
</evidence>
<dbReference type="AlphaFoldDB" id="A0A0K2UP53"/>